<keyword evidence="2" id="KW-1185">Reference proteome</keyword>
<sequence>MREAGAMREARRLVTSIDLDTTAGPEANTERRMSIDALLELELVDGRRVTLLDDRGWASSGPSDLWSRTSLEDLAHDARTVVGPDEPPEGCSSEDAAAMHWDHLAATARNQGVRIAPEELAALPHDVEASADIQARLARSAQ</sequence>
<proteinExistence type="predicted"/>
<evidence type="ECO:0000313" key="2">
    <source>
        <dbReference type="Proteomes" id="UP000239485"/>
    </source>
</evidence>
<dbReference type="EMBL" id="PTJD01000003">
    <property type="protein sequence ID" value="PPK97694.1"/>
    <property type="molecule type" value="Genomic_DNA"/>
</dbReference>
<organism evidence="1 2">
    <name type="scientific">Kineococcus xinjiangensis</name>
    <dbReference type="NCBI Taxonomy" id="512762"/>
    <lineage>
        <taxon>Bacteria</taxon>
        <taxon>Bacillati</taxon>
        <taxon>Actinomycetota</taxon>
        <taxon>Actinomycetes</taxon>
        <taxon>Kineosporiales</taxon>
        <taxon>Kineosporiaceae</taxon>
        <taxon>Kineococcus</taxon>
    </lineage>
</organism>
<comment type="caution">
    <text evidence="1">The sequence shown here is derived from an EMBL/GenBank/DDBJ whole genome shotgun (WGS) entry which is preliminary data.</text>
</comment>
<reference evidence="1 2" key="1">
    <citation type="submission" date="2018-02" db="EMBL/GenBank/DDBJ databases">
        <title>Genomic Encyclopedia of Archaeal and Bacterial Type Strains, Phase II (KMG-II): from individual species to whole genera.</title>
        <authorList>
            <person name="Goeker M."/>
        </authorList>
    </citation>
    <scope>NUCLEOTIDE SEQUENCE [LARGE SCALE GENOMIC DNA]</scope>
    <source>
        <strain evidence="1 2">DSM 22857</strain>
    </source>
</reference>
<evidence type="ECO:0000313" key="1">
    <source>
        <dbReference type="EMBL" id="PPK97694.1"/>
    </source>
</evidence>
<protein>
    <submittedName>
        <fullName evidence="1">Uncharacterized protein</fullName>
    </submittedName>
</protein>
<name>A0A2S6ITW6_9ACTN</name>
<dbReference type="AlphaFoldDB" id="A0A2S6ITW6"/>
<dbReference type="Proteomes" id="UP000239485">
    <property type="component" value="Unassembled WGS sequence"/>
</dbReference>
<accession>A0A2S6ITW6</accession>
<gene>
    <name evidence="1" type="ORF">CLV92_103229</name>
</gene>